<reference evidence="1 2" key="1">
    <citation type="submission" date="2024-04" db="EMBL/GenBank/DDBJ databases">
        <authorList>
            <consortium name="Genoscope - CEA"/>
            <person name="William W."/>
        </authorList>
    </citation>
    <scope>NUCLEOTIDE SEQUENCE [LARGE SCALE GENOMIC DNA]</scope>
</reference>
<protein>
    <submittedName>
        <fullName evidence="1">Uncharacterized protein</fullName>
    </submittedName>
</protein>
<accession>A0AAV2HPX1</accession>
<feature type="non-terminal residue" evidence="1">
    <location>
        <position position="1"/>
    </location>
</feature>
<gene>
    <name evidence="1" type="ORF">GSLYS_00010050001</name>
</gene>
<name>A0AAV2HPX1_LYMST</name>
<dbReference type="Proteomes" id="UP001497497">
    <property type="component" value="Unassembled WGS sequence"/>
</dbReference>
<evidence type="ECO:0000313" key="2">
    <source>
        <dbReference type="Proteomes" id="UP001497497"/>
    </source>
</evidence>
<dbReference type="AlphaFoldDB" id="A0AAV2HPX1"/>
<comment type="caution">
    <text evidence="1">The sequence shown here is derived from an EMBL/GenBank/DDBJ whole genome shotgun (WGS) entry which is preliminary data.</text>
</comment>
<organism evidence="1 2">
    <name type="scientific">Lymnaea stagnalis</name>
    <name type="common">Great pond snail</name>
    <name type="synonym">Helix stagnalis</name>
    <dbReference type="NCBI Taxonomy" id="6523"/>
    <lineage>
        <taxon>Eukaryota</taxon>
        <taxon>Metazoa</taxon>
        <taxon>Spiralia</taxon>
        <taxon>Lophotrochozoa</taxon>
        <taxon>Mollusca</taxon>
        <taxon>Gastropoda</taxon>
        <taxon>Heterobranchia</taxon>
        <taxon>Euthyneura</taxon>
        <taxon>Panpulmonata</taxon>
        <taxon>Hygrophila</taxon>
        <taxon>Lymnaeoidea</taxon>
        <taxon>Lymnaeidae</taxon>
        <taxon>Lymnaea</taxon>
    </lineage>
</organism>
<proteinExistence type="predicted"/>
<feature type="non-terminal residue" evidence="1">
    <location>
        <position position="127"/>
    </location>
</feature>
<keyword evidence="2" id="KW-1185">Reference proteome</keyword>
<evidence type="ECO:0000313" key="1">
    <source>
        <dbReference type="EMBL" id="CAL1536137.1"/>
    </source>
</evidence>
<sequence length="127" mass="14097">VKTRKRKNSTNKKPDVVNTEALSAHHVHPTSGKVNLLSGELACKAKPVNFETKEKEKPTVVEGDEPRVKDMDLELTGLPLCVNKGNLKGFSEKAKGIQTEGRGILRELKGYANEMRSIFSKTRSKRP</sequence>
<dbReference type="EMBL" id="CAXITT010000222">
    <property type="protein sequence ID" value="CAL1536137.1"/>
    <property type="molecule type" value="Genomic_DNA"/>
</dbReference>